<gene>
    <name evidence="1" type="ORF">OPT61_g8697</name>
</gene>
<dbReference type="Proteomes" id="UP001153331">
    <property type="component" value="Unassembled WGS sequence"/>
</dbReference>
<evidence type="ECO:0000313" key="1">
    <source>
        <dbReference type="EMBL" id="KAJ8107685.1"/>
    </source>
</evidence>
<organism evidence="1 2">
    <name type="scientific">Boeremia exigua</name>
    <dbReference type="NCBI Taxonomy" id="749465"/>
    <lineage>
        <taxon>Eukaryota</taxon>
        <taxon>Fungi</taxon>
        <taxon>Dikarya</taxon>
        <taxon>Ascomycota</taxon>
        <taxon>Pezizomycotina</taxon>
        <taxon>Dothideomycetes</taxon>
        <taxon>Pleosporomycetidae</taxon>
        <taxon>Pleosporales</taxon>
        <taxon>Pleosporineae</taxon>
        <taxon>Didymellaceae</taxon>
        <taxon>Boeremia</taxon>
    </lineage>
</organism>
<sequence length="538" mass="60413">MADFREDDDDSVDSQGNFTPHFSPSPRSAQWPKGSSRTRAARPVIPSSSRGAGLDDRTVDEDRSQVQVQDPAVLDCLPVRKAAESAYAPIRKHARMDLGYVSDIAEADDSDDPDELDADIQHYAPLQMQLQDELGDDVWSDHPECEDVGSLTGDVTASVDNFIELANAIETDGVIPLIEAALIAENKSGSSFGKFFSENQDYWDAMSLTTLCNMPERVVKELVCGNLNDGTLMTTAEARRLARWLQRYISKSPDVVDHPLCKEAFKRIDHQFRAQWKRVNPSAERAFLASKNQDRIQSRVDNTTTFCNELIARCEASENAGTPLKPLTYIGYAARAEHRRRQHEACGGSSNWLATLVQAVCNVLWGHGHFQMHFMVICLLASEGQGMIAEMLLTRIAGAYYNVGGGFCINVAGKTMESIHFTSIHSTSLSHHENVDQWNDFAMWVAQETSLEANQLESVRRMRERRKRRTAALIAETEAKKAQLMPLLLKHYLQQQLFTSTLAKYPDHPALQDPELRRKVAQYAKDFKNLGKVFDKYK</sequence>
<accession>A0ACC2HXS6</accession>
<name>A0ACC2HXS6_9PLEO</name>
<keyword evidence="2" id="KW-1185">Reference proteome</keyword>
<proteinExistence type="predicted"/>
<comment type="caution">
    <text evidence="1">The sequence shown here is derived from an EMBL/GenBank/DDBJ whole genome shotgun (WGS) entry which is preliminary data.</text>
</comment>
<dbReference type="EMBL" id="JAPHNI010000878">
    <property type="protein sequence ID" value="KAJ8107685.1"/>
    <property type="molecule type" value="Genomic_DNA"/>
</dbReference>
<reference evidence="1" key="1">
    <citation type="submission" date="2022-11" db="EMBL/GenBank/DDBJ databases">
        <title>Genome Sequence of Boeremia exigua.</title>
        <authorList>
            <person name="Buettner E."/>
        </authorList>
    </citation>
    <scope>NUCLEOTIDE SEQUENCE</scope>
    <source>
        <strain evidence="1">CU02</strain>
    </source>
</reference>
<protein>
    <submittedName>
        <fullName evidence="1">Uncharacterized protein</fullName>
    </submittedName>
</protein>
<evidence type="ECO:0000313" key="2">
    <source>
        <dbReference type="Proteomes" id="UP001153331"/>
    </source>
</evidence>